<dbReference type="Proteomes" id="UP001217089">
    <property type="component" value="Unassembled WGS sequence"/>
</dbReference>
<feature type="transmembrane region" description="Helical" evidence="6">
    <location>
        <begin position="150"/>
        <end position="171"/>
    </location>
</feature>
<comment type="caution">
    <text evidence="7">The sequence shown here is derived from an EMBL/GenBank/DDBJ whole genome shotgun (WGS) entry which is preliminary data.</text>
</comment>
<reference evidence="7 8" key="1">
    <citation type="submission" date="2022-12" db="EMBL/GenBank/DDBJ databases">
        <title>Chromosome-level genome of Tegillarca granosa.</title>
        <authorList>
            <person name="Kim J."/>
        </authorList>
    </citation>
    <scope>NUCLEOTIDE SEQUENCE [LARGE SCALE GENOMIC DNA]</scope>
    <source>
        <strain evidence="7">Teg-2019</strain>
        <tissue evidence="7">Adductor muscle</tissue>
    </source>
</reference>
<accession>A0ABQ9E0P9</accession>
<organism evidence="7 8">
    <name type="scientific">Tegillarca granosa</name>
    <name type="common">Malaysian cockle</name>
    <name type="synonym">Anadara granosa</name>
    <dbReference type="NCBI Taxonomy" id="220873"/>
    <lineage>
        <taxon>Eukaryota</taxon>
        <taxon>Metazoa</taxon>
        <taxon>Spiralia</taxon>
        <taxon>Lophotrochozoa</taxon>
        <taxon>Mollusca</taxon>
        <taxon>Bivalvia</taxon>
        <taxon>Autobranchia</taxon>
        <taxon>Pteriomorphia</taxon>
        <taxon>Arcoida</taxon>
        <taxon>Arcoidea</taxon>
        <taxon>Arcidae</taxon>
        <taxon>Tegillarca</taxon>
    </lineage>
</organism>
<dbReference type="InterPro" id="IPR010651">
    <property type="entry name" value="Sugar_transport"/>
</dbReference>
<evidence type="ECO:0000313" key="7">
    <source>
        <dbReference type="EMBL" id="KAJ8297482.1"/>
    </source>
</evidence>
<feature type="transmembrane region" description="Helical" evidence="6">
    <location>
        <begin position="66"/>
        <end position="84"/>
    </location>
</feature>
<dbReference type="EMBL" id="JARBDR010000923">
    <property type="protein sequence ID" value="KAJ8297482.1"/>
    <property type="molecule type" value="Genomic_DNA"/>
</dbReference>
<dbReference type="InterPro" id="IPR012435">
    <property type="entry name" value="TMEM144"/>
</dbReference>
<feature type="transmembrane region" description="Helical" evidence="6">
    <location>
        <begin position="406"/>
        <end position="425"/>
    </location>
</feature>
<feature type="transmembrane region" description="Helical" evidence="6">
    <location>
        <begin position="121"/>
        <end position="143"/>
    </location>
</feature>
<keyword evidence="4 6" id="KW-1133">Transmembrane helix</keyword>
<keyword evidence="8" id="KW-1185">Reference proteome</keyword>
<protein>
    <recommendedName>
        <fullName evidence="9">Transmembrane protein 144</fullName>
    </recommendedName>
</protein>
<comment type="subcellular location">
    <subcellularLocation>
        <location evidence="1">Membrane</location>
        <topology evidence="1">Multi-pass membrane protein</topology>
    </subcellularLocation>
</comment>
<name>A0ABQ9E0P9_TEGGR</name>
<feature type="transmembrane region" description="Helical" evidence="6">
    <location>
        <begin position="314"/>
        <end position="335"/>
    </location>
</feature>
<evidence type="ECO:0000256" key="2">
    <source>
        <dbReference type="ARBA" id="ARBA00005731"/>
    </source>
</evidence>
<evidence type="ECO:0008006" key="9">
    <source>
        <dbReference type="Google" id="ProtNLM"/>
    </source>
</evidence>
<dbReference type="PANTHER" id="PTHR16119:SF17">
    <property type="entry name" value="TRANSMEMBRANE PROTEIN 144"/>
    <property type="match status" value="1"/>
</dbReference>
<proteinExistence type="inferred from homology"/>
<keyword evidence="5 6" id="KW-0472">Membrane</keyword>
<keyword evidence="3 6" id="KW-0812">Transmembrane</keyword>
<evidence type="ECO:0000256" key="6">
    <source>
        <dbReference type="SAM" id="Phobius"/>
    </source>
</evidence>
<sequence>MLTENVTGTTLVMTTENITAATFINASVVTMTTQHMTTELTTEQTTSMIYSSTTEGSNCTQPIPAAWGYISAVIAVVFYGSNFAPVKKFETGDGMFFQWIVCTAILLVGIVVQIIRNAPKFLPLVMIGGVVWETGNICVVPIIKTIGMGIGLCIWGMTNLLSGWATARFGLFGVEKEVPDNPTLNYIGVVLAVFSAVVFSFVKNEITPVTDYTIHDSESEPLLTNRQNRGTSDSLYSTTQDQDPLVFNRRGSSSINNIDTLDETVIDKLSPGWKRFIGLFLSVFSGVLYGQIFTVSTYYQDKDKNLYSQNALDYVFACFCGIYVSSTVYFVIYIIIMKNKPRIYPKVILPGIISGLMWGIATCGWFVANKVLSEPVAFPIVTTVPAIVASIWGVFVFREIKGTRNIAILLLGMTIAVTGAVLAGFSKKPKSGC</sequence>
<dbReference type="InterPro" id="IPR037185">
    <property type="entry name" value="EmrE-like"/>
</dbReference>
<evidence type="ECO:0000256" key="5">
    <source>
        <dbReference type="ARBA" id="ARBA00023136"/>
    </source>
</evidence>
<feature type="transmembrane region" description="Helical" evidence="6">
    <location>
        <begin position="347"/>
        <end position="368"/>
    </location>
</feature>
<feature type="transmembrane region" description="Helical" evidence="6">
    <location>
        <begin position="96"/>
        <end position="115"/>
    </location>
</feature>
<dbReference type="PANTHER" id="PTHR16119">
    <property type="entry name" value="TRANSMEMBRANE PROTEIN 144"/>
    <property type="match status" value="1"/>
</dbReference>
<comment type="similarity">
    <text evidence="2">Belongs to the TMEM144 family.</text>
</comment>
<evidence type="ECO:0000313" key="8">
    <source>
        <dbReference type="Proteomes" id="UP001217089"/>
    </source>
</evidence>
<feature type="transmembrane region" description="Helical" evidence="6">
    <location>
        <begin position="380"/>
        <end position="397"/>
    </location>
</feature>
<evidence type="ECO:0000256" key="3">
    <source>
        <dbReference type="ARBA" id="ARBA00022692"/>
    </source>
</evidence>
<evidence type="ECO:0000256" key="1">
    <source>
        <dbReference type="ARBA" id="ARBA00004141"/>
    </source>
</evidence>
<dbReference type="SUPFAM" id="SSF103481">
    <property type="entry name" value="Multidrug resistance efflux transporter EmrE"/>
    <property type="match status" value="1"/>
</dbReference>
<dbReference type="Pfam" id="PF07857">
    <property type="entry name" value="TMEM144"/>
    <property type="match status" value="1"/>
</dbReference>
<gene>
    <name evidence="7" type="ORF">KUTeg_024013</name>
</gene>
<feature type="transmembrane region" description="Helical" evidence="6">
    <location>
        <begin position="183"/>
        <end position="202"/>
    </location>
</feature>
<feature type="transmembrane region" description="Helical" evidence="6">
    <location>
        <begin position="276"/>
        <end position="294"/>
    </location>
</feature>
<evidence type="ECO:0000256" key="4">
    <source>
        <dbReference type="ARBA" id="ARBA00022989"/>
    </source>
</evidence>